<dbReference type="AlphaFoldDB" id="A0A7C9PKE7"/>
<protein>
    <submittedName>
        <fullName evidence="5">NUDIX domain-containing protein</fullName>
    </submittedName>
</protein>
<organism evidence="5 6">
    <name type="scientific">Ideonella livida</name>
    <dbReference type="NCBI Taxonomy" id="2707176"/>
    <lineage>
        <taxon>Bacteria</taxon>
        <taxon>Pseudomonadati</taxon>
        <taxon>Pseudomonadota</taxon>
        <taxon>Betaproteobacteria</taxon>
        <taxon>Burkholderiales</taxon>
        <taxon>Sphaerotilaceae</taxon>
        <taxon>Ideonella</taxon>
    </lineage>
</organism>
<keyword evidence="2" id="KW-0378">Hydrolase</keyword>
<evidence type="ECO:0000256" key="1">
    <source>
        <dbReference type="ARBA" id="ARBA00001946"/>
    </source>
</evidence>
<proteinExistence type="predicted"/>
<sequence>MGDDVVDQVRRRLRHAPGAARRAETVLLGWRANRPAQNAWFVPGGRIRKDERVSQALARLLQTELGLAPADHSPPQFLGAFEHLYADNALDAPGFGTHYVVLAYTLQLQPDAPLQADAQHAGLRWWDLPTLLADLSVHENTRAYFDSAVGNTRLQCG</sequence>
<dbReference type="GO" id="GO:0016787">
    <property type="term" value="F:hydrolase activity"/>
    <property type="evidence" value="ECO:0007669"/>
    <property type="project" value="UniProtKB-KW"/>
</dbReference>
<evidence type="ECO:0000259" key="4">
    <source>
        <dbReference type="PROSITE" id="PS51462"/>
    </source>
</evidence>
<name>A0A7C9PKE7_9BURK</name>
<dbReference type="PANTHER" id="PTHR43046">
    <property type="entry name" value="GDP-MANNOSE MANNOSYL HYDROLASE"/>
    <property type="match status" value="1"/>
</dbReference>
<gene>
    <name evidence="5" type="ORF">G3A44_22515</name>
</gene>
<evidence type="ECO:0000256" key="2">
    <source>
        <dbReference type="ARBA" id="ARBA00022801"/>
    </source>
</evidence>
<dbReference type="SUPFAM" id="SSF55811">
    <property type="entry name" value="Nudix"/>
    <property type="match status" value="1"/>
</dbReference>
<evidence type="ECO:0000313" key="6">
    <source>
        <dbReference type="Proteomes" id="UP000484255"/>
    </source>
</evidence>
<reference evidence="5 6" key="1">
    <citation type="submission" date="2020-02" db="EMBL/GenBank/DDBJ databases">
        <title>Ideonella bacterium strain TBM-1.</title>
        <authorList>
            <person name="Chen W.-M."/>
        </authorList>
    </citation>
    <scope>NUCLEOTIDE SEQUENCE [LARGE SCALE GENOMIC DNA]</scope>
    <source>
        <strain evidence="5 6">TBM-1</strain>
    </source>
</reference>
<keyword evidence="6" id="KW-1185">Reference proteome</keyword>
<evidence type="ECO:0000256" key="3">
    <source>
        <dbReference type="ARBA" id="ARBA00022842"/>
    </source>
</evidence>
<evidence type="ECO:0000313" key="5">
    <source>
        <dbReference type="EMBL" id="NDY93969.1"/>
    </source>
</evidence>
<dbReference type="PROSITE" id="PS51462">
    <property type="entry name" value="NUDIX"/>
    <property type="match status" value="1"/>
</dbReference>
<dbReference type="Proteomes" id="UP000484255">
    <property type="component" value="Unassembled WGS sequence"/>
</dbReference>
<dbReference type="RefSeq" id="WP_163459993.1">
    <property type="nucleotide sequence ID" value="NZ_JAAGOH010000056.1"/>
</dbReference>
<dbReference type="InterPro" id="IPR000086">
    <property type="entry name" value="NUDIX_hydrolase_dom"/>
</dbReference>
<comment type="cofactor">
    <cofactor evidence="1">
        <name>Mg(2+)</name>
        <dbReference type="ChEBI" id="CHEBI:18420"/>
    </cofactor>
</comment>
<feature type="domain" description="Nudix hydrolase" evidence="4">
    <location>
        <begin position="9"/>
        <end position="149"/>
    </location>
</feature>
<keyword evidence="3" id="KW-0460">Magnesium</keyword>
<accession>A0A7C9PKE7</accession>
<dbReference type="InterPro" id="IPR015797">
    <property type="entry name" value="NUDIX_hydrolase-like_dom_sf"/>
</dbReference>
<comment type="caution">
    <text evidence="5">The sequence shown here is derived from an EMBL/GenBank/DDBJ whole genome shotgun (WGS) entry which is preliminary data.</text>
</comment>
<dbReference type="Gene3D" id="3.90.79.10">
    <property type="entry name" value="Nucleoside Triphosphate Pyrophosphohydrolase"/>
    <property type="match status" value="1"/>
</dbReference>
<dbReference type="PANTHER" id="PTHR43046:SF12">
    <property type="entry name" value="GDP-MANNOSE MANNOSYL HYDROLASE"/>
    <property type="match status" value="1"/>
</dbReference>
<dbReference type="EMBL" id="JAAGOH010000056">
    <property type="protein sequence ID" value="NDY93969.1"/>
    <property type="molecule type" value="Genomic_DNA"/>
</dbReference>
<dbReference type="Pfam" id="PF00293">
    <property type="entry name" value="NUDIX"/>
    <property type="match status" value="1"/>
</dbReference>